<proteinExistence type="predicted"/>
<organism evidence="4 5">
    <name type="scientific">Eiseniibacteriota bacterium</name>
    <dbReference type="NCBI Taxonomy" id="2212470"/>
    <lineage>
        <taxon>Bacteria</taxon>
        <taxon>Candidatus Eiseniibacteriota</taxon>
    </lineage>
</organism>
<feature type="modified residue" description="4-aspartylphosphate" evidence="2">
    <location>
        <position position="52"/>
    </location>
</feature>
<dbReference type="InterPro" id="IPR050595">
    <property type="entry name" value="Bact_response_regulator"/>
</dbReference>
<evidence type="ECO:0000256" key="2">
    <source>
        <dbReference type="PROSITE-ProRule" id="PRU00169"/>
    </source>
</evidence>
<dbReference type="Gene3D" id="3.40.50.2300">
    <property type="match status" value="1"/>
</dbReference>
<dbReference type="Pfam" id="PF00072">
    <property type="entry name" value="Response_reg"/>
    <property type="match status" value="1"/>
</dbReference>
<dbReference type="SUPFAM" id="SSF52172">
    <property type="entry name" value="CheY-like"/>
    <property type="match status" value="1"/>
</dbReference>
<dbReference type="EMBL" id="JAHJDP010000053">
    <property type="protein sequence ID" value="MBU2691285.1"/>
    <property type="molecule type" value="Genomic_DNA"/>
</dbReference>
<evidence type="ECO:0000256" key="1">
    <source>
        <dbReference type="ARBA" id="ARBA00022553"/>
    </source>
</evidence>
<dbReference type="AlphaFoldDB" id="A0A948W6M3"/>
<dbReference type="PANTHER" id="PTHR44591">
    <property type="entry name" value="STRESS RESPONSE REGULATOR PROTEIN 1"/>
    <property type="match status" value="1"/>
</dbReference>
<dbReference type="SMART" id="SM00448">
    <property type="entry name" value="REC"/>
    <property type="match status" value="1"/>
</dbReference>
<keyword evidence="1 2" id="KW-0597">Phosphoprotein</keyword>
<evidence type="ECO:0000259" key="3">
    <source>
        <dbReference type="PROSITE" id="PS50110"/>
    </source>
</evidence>
<feature type="domain" description="Response regulatory" evidence="3">
    <location>
        <begin position="2"/>
        <end position="118"/>
    </location>
</feature>
<dbReference type="PROSITE" id="PS50110">
    <property type="entry name" value="RESPONSE_REGULATORY"/>
    <property type="match status" value="1"/>
</dbReference>
<dbReference type="InterPro" id="IPR011006">
    <property type="entry name" value="CheY-like_superfamily"/>
</dbReference>
<gene>
    <name evidence="4" type="ORF">KJ970_10170</name>
</gene>
<evidence type="ECO:0000313" key="5">
    <source>
        <dbReference type="Proteomes" id="UP000777784"/>
    </source>
</evidence>
<accession>A0A948W6M3</accession>
<dbReference type="InterPro" id="IPR001789">
    <property type="entry name" value="Sig_transdc_resp-reg_receiver"/>
</dbReference>
<name>A0A948W6M3_UNCEI</name>
<dbReference type="Proteomes" id="UP000777784">
    <property type="component" value="Unassembled WGS sequence"/>
</dbReference>
<reference evidence="4" key="1">
    <citation type="submission" date="2021-05" db="EMBL/GenBank/DDBJ databases">
        <title>Energy efficiency and biological interactions define the core microbiome of deep oligotrophic groundwater.</title>
        <authorList>
            <person name="Mehrshad M."/>
            <person name="Lopez-Fernandez M."/>
            <person name="Bell E."/>
            <person name="Bernier-Latmani R."/>
            <person name="Bertilsson S."/>
            <person name="Dopson M."/>
        </authorList>
    </citation>
    <scope>NUCLEOTIDE SEQUENCE</scope>
    <source>
        <strain evidence="4">Modern_marine.mb.64</strain>
    </source>
</reference>
<dbReference type="PANTHER" id="PTHR44591:SF3">
    <property type="entry name" value="RESPONSE REGULATORY DOMAIN-CONTAINING PROTEIN"/>
    <property type="match status" value="1"/>
</dbReference>
<dbReference type="GO" id="GO:0000160">
    <property type="term" value="P:phosphorelay signal transduction system"/>
    <property type="evidence" value="ECO:0007669"/>
    <property type="project" value="InterPro"/>
</dbReference>
<sequence>MQIAVVDNDKALLRSLAIVLGGKGRHITCFDGPQSAAQVIGVTLQPDLLIIDYLMPGCDGIELLLRVRPYLTKKCSIIMISGHTEMLDQRRIKELNLSGFIPKPIDLNELYNIVAQEERARRRNHESN</sequence>
<evidence type="ECO:0000313" key="4">
    <source>
        <dbReference type="EMBL" id="MBU2691285.1"/>
    </source>
</evidence>
<protein>
    <submittedName>
        <fullName evidence="4">Response regulator</fullName>
    </submittedName>
</protein>
<dbReference type="CDD" id="cd00156">
    <property type="entry name" value="REC"/>
    <property type="match status" value="1"/>
</dbReference>
<comment type="caution">
    <text evidence="4">The sequence shown here is derived from an EMBL/GenBank/DDBJ whole genome shotgun (WGS) entry which is preliminary data.</text>
</comment>